<evidence type="ECO:0000259" key="8">
    <source>
        <dbReference type="PROSITE" id="PS50893"/>
    </source>
</evidence>
<evidence type="ECO:0000256" key="6">
    <source>
        <dbReference type="ARBA" id="ARBA00022840"/>
    </source>
</evidence>
<dbReference type="PANTHER" id="PTHR43820">
    <property type="entry name" value="HIGH-AFFINITY BRANCHED-CHAIN AMINO ACID TRANSPORT ATP-BINDING PROTEIN LIVF"/>
    <property type="match status" value="1"/>
</dbReference>
<dbReference type="PANTHER" id="PTHR43820:SF4">
    <property type="entry name" value="HIGH-AFFINITY BRANCHED-CHAIN AMINO ACID TRANSPORT ATP-BINDING PROTEIN LIVF"/>
    <property type="match status" value="1"/>
</dbReference>
<evidence type="ECO:0000256" key="3">
    <source>
        <dbReference type="ARBA" id="ARBA00022475"/>
    </source>
</evidence>
<dbReference type="AlphaFoldDB" id="A0A1N7RZS5"/>
<dbReference type="OrthoDB" id="9776369at2"/>
<dbReference type="CDD" id="cd12108">
    <property type="entry name" value="Hr-like"/>
    <property type="match status" value="1"/>
</dbReference>
<organism evidence="9 10">
    <name type="scientific">Paraburkholderia ribeironis</name>
    <dbReference type="NCBI Taxonomy" id="1247936"/>
    <lineage>
        <taxon>Bacteria</taxon>
        <taxon>Pseudomonadati</taxon>
        <taxon>Pseudomonadota</taxon>
        <taxon>Betaproteobacteria</taxon>
        <taxon>Burkholderiales</taxon>
        <taxon>Burkholderiaceae</taxon>
        <taxon>Paraburkholderia</taxon>
    </lineage>
</organism>
<dbReference type="GO" id="GO:0016887">
    <property type="term" value="F:ATP hydrolysis activity"/>
    <property type="evidence" value="ECO:0007669"/>
    <property type="project" value="InterPro"/>
</dbReference>
<dbReference type="GO" id="GO:0015807">
    <property type="term" value="P:L-amino acid transport"/>
    <property type="evidence" value="ECO:0007669"/>
    <property type="project" value="TreeGrafter"/>
</dbReference>
<name>A0A1N7RZS5_9BURK</name>
<dbReference type="InterPro" id="IPR003439">
    <property type="entry name" value="ABC_transporter-like_ATP-bd"/>
</dbReference>
<reference evidence="9 10" key="1">
    <citation type="submission" date="2016-12" db="EMBL/GenBank/DDBJ databases">
        <authorList>
            <person name="Song W.-J."/>
            <person name="Kurnit D.M."/>
        </authorList>
    </citation>
    <scope>NUCLEOTIDE SEQUENCE [LARGE SCALE GENOMIC DNA]</scope>
    <source>
        <strain evidence="9 10">STM7296</strain>
    </source>
</reference>
<protein>
    <submittedName>
        <fullName evidence="9">Amino acid/amide ABC transporter ATP-binding protein 2, HAAT family</fullName>
    </submittedName>
</protein>
<dbReference type="InterPro" id="IPR017871">
    <property type="entry name" value="ABC_transporter-like_CS"/>
</dbReference>
<keyword evidence="3" id="KW-1003">Cell membrane</keyword>
<dbReference type="PROSITE" id="PS50893">
    <property type="entry name" value="ABC_TRANSPORTER_2"/>
    <property type="match status" value="1"/>
</dbReference>
<dbReference type="InterPro" id="IPR052156">
    <property type="entry name" value="BCAA_Transport_ATP-bd_LivF"/>
</dbReference>
<dbReference type="InterPro" id="IPR012312">
    <property type="entry name" value="Hemerythrin-like"/>
</dbReference>
<dbReference type="Pfam" id="PF00005">
    <property type="entry name" value="ABC_tran"/>
    <property type="match status" value="1"/>
</dbReference>
<dbReference type="SMART" id="SM00382">
    <property type="entry name" value="AAA"/>
    <property type="match status" value="1"/>
</dbReference>
<keyword evidence="7" id="KW-0029">Amino-acid transport</keyword>
<keyword evidence="2" id="KW-0813">Transport</keyword>
<dbReference type="SUPFAM" id="SSF52540">
    <property type="entry name" value="P-loop containing nucleoside triphosphate hydrolases"/>
    <property type="match status" value="1"/>
</dbReference>
<sequence length="447" mass="48669">MHVLDMIQDEHRSLLRIAGSMDAVADAMEAGSAIDGGFFVALFDYIHEFMDVCHHAKEDQYILAAMRERAPQQTVPLADRLEREHYGAADHLQTLRRQHQALLQPPAAGQSSTAQRATFVAALRKYTEMLRKHLMAEDHEMFPLAREVLLAEDWEGIAAAFGNNEDPLFGQEVMAKYRSLYHQIAALAPEPIGLGAAQPGNFPRPDAAAVPSKPLLIVKGLESGYGRIQALKGLDLAVGEGELVALIGANGAGKTTFLRTLSGIQPLTAGQITFAGEDISRLRADLRARAGICHSPEGRQVFAPLTIEDNLRLGAYGRPSRSNPQELGRIYEMFPILHEKRYLPAGTLSGGQQQMLAIGRALMGAPRLLLLDEPSMGLAPLLVEEVFNVIRTLKQQGMTILLVEQNAYAALGIADRAYVLETGNIVLSGTGAQLRQDETVRAAYLGV</sequence>
<evidence type="ECO:0000256" key="4">
    <source>
        <dbReference type="ARBA" id="ARBA00022519"/>
    </source>
</evidence>
<dbReference type="GO" id="GO:0015658">
    <property type="term" value="F:branched-chain amino acid transmembrane transporter activity"/>
    <property type="evidence" value="ECO:0007669"/>
    <property type="project" value="TreeGrafter"/>
</dbReference>
<dbReference type="Proteomes" id="UP000187012">
    <property type="component" value="Unassembled WGS sequence"/>
</dbReference>
<feature type="domain" description="ABC transporter" evidence="8">
    <location>
        <begin position="216"/>
        <end position="447"/>
    </location>
</feature>
<evidence type="ECO:0000313" key="10">
    <source>
        <dbReference type="Proteomes" id="UP000187012"/>
    </source>
</evidence>
<dbReference type="EMBL" id="CYGX02000026">
    <property type="protein sequence ID" value="SIT40574.1"/>
    <property type="molecule type" value="Genomic_DNA"/>
</dbReference>
<dbReference type="STRING" id="1247936.BN2475_260037"/>
<dbReference type="GO" id="GO:0005524">
    <property type="term" value="F:ATP binding"/>
    <property type="evidence" value="ECO:0007669"/>
    <property type="project" value="UniProtKB-KW"/>
</dbReference>
<keyword evidence="6 9" id="KW-0067">ATP-binding</keyword>
<evidence type="ECO:0000313" key="9">
    <source>
        <dbReference type="EMBL" id="SIT40574.1"/>
    </source>
</evidence>
<keyword evidence="5" id="KW-0547">Nucleotide-binding</keyword>
<dbReference type="InterPro" id="IPR003593">
    <property type="entry name" value="AAA+_ATPase"/>
</dbReference>
<evidence type="ECO:0000256" key="7">
    <source>
        <dbReference type="ARBA" id="ARBA00022970"/>
    </source>
</evidence>
<dbReference type="Pfam" id="PF01814">
    <property type="entry name" value="Hemerythrin"/>
    <property type="match status" value="1"/>
</dbReference>
<dbReference type="InterPro" id="IPR027417">
    <property type="entry name" value="P-loop_NTPase"/>
</dbReference>
<gene>
    <name evidence="9" type="ORF">BN2475_260037</name>
</gene>
<keyword evidence="4" id="KW-0997">Cell inner membrane</keyword>
<keyword evidence="4" id="KW-0472">Membrane</keyword>
<proteinExistence type="inferred from homology"/>
<accession>A0A1N7RZS5</accession>
<keyword evidence="10" id="KW-1185">Reference proteome</keyword>
<evidence type="ECO:0000256" key="1">
    <source>
        <dbReference type="ARBA" id="ARBA00005417"/>
    </source>
</evidence>
<comment type="similarity">
    <text evidence="1">Belongs to the ABC transporter superfamily.</text>
</comment>
<evidence type="ECO:0000256" key="2">
    <source>
        <dbReference type="ARBA" id="ARBA00022448"/>
    </source>
</evidence>
<dbReference type="CDD" id="cd03224">
    <property type="entry name" value="ABC_TM1139_LivF_branched"/>
    <property type="match status" value="1"/>
</dbReference>
<dbReference type="Gene3D" id="1.20.120.520">
    <property type="entry name" value="nmb1532 protein domain like"/>
    <property type="match status" value="1"/>
</dbReference>
<dbReference type="PROSITE" id="PS00211">
    <property type="entry name" value="ABC_TRANSPORTER_1"/>
    <property type="match status" value="1"/>
</dbReference>
<evidence type="ECO:0000256" key="5">
    <source>
        <dbReference type="ARBA" id="ARBA00022741"/>
    </source>
</evidence>
<dbReference type="Gene3D" id="3.40.50.300">
    <property type="entry name" value="P-loop containing nucleotide triphosphate hydrolases"/>
    <property type="match status" value="1"/>
</dbReference>